<dbReference type="InterPro" id="IPR002110">
    <property type="entry name" value="Ankyrin_rpt"/>
</dbReference>
<dbReference type="SMR" id="A2FGB3"/>
<reference evidence="2" key="2">
    <citation type="journal article" date="2007" name="Science">
        <title>Draft genome sequence of the sexually transmitted pathogen Trichomonas vaginalis.</title>
        <authorList>
            <person name="Carlton J.M."/>
            <person name="Hirt R.P."/>
            <person name="Silva J.C."/>
            <person name="Delcher A.L."/>
            <person name="Schatz M."/>
            <person name="Zhao Q."/>
            <person name="Wortman J.R."/>
            <person name="Bidwell S.L."/>
            <person name="Alsmark U.C.M."/>
            <person name="Besteiro S."/>
            <person name="Sicheritz-Ponten T."/>
            <person name="Noel C.J."/>
            <person name="Dacks J.B."/>
            <person name="Foster P.G."/>
            <person name="Simillion C."/>
            <person name="Van de Peer Y."/>
            <person name="Miranda-Saavedra D."/>
            <person name="Barton G.J."/>
            <person name="Westrop G.D."/>
            <person name="Mueller S."/>
            <person name="Dessi D."/>
            <person name="Fiori P.L."/>
            <person name="Ren Q."/>
            <person name="Paulsen I."/>
            <person name="Zhang H."/>
            <person name="Bastida-Corcuera F.D."/>
            <person name="Simoes-Barbosa A."/>
            <person name="Brown M.T."/>
            <person name="Hayes R.D."/>
            <person name="Mukherjee M."/>
            <person name="Okumura C.Y."/>
            <person name="Schneider R."/>
            <person name="Smith A.J."/>
            <person name="Vanacova S."/>
            <person name="Villalvazo M."/>
            <person name="Haas B.J."/>
            <person name="Pertea M."/>
            <person name="Feldblyum T.V."/>
            <person name="Utterback T.R."/>
            <person name="Shu C.L."/>
            <person name="Osoegawa K."/>
            <person name="de Jong P.J."/>
            <person name="Hrdy I."/>
            <person name="Horvathova L."/>
            <person name="Zubacova Z."/>
            <person name="Dolezal P."/>
            <person name="Malik S.B."/>
            <person name="Logsdon J.M. Jr."/>
            <person name="Henze K."/>
            <person name="Gupta A."/>
            <person name="Wang C.C."/>
            <person name="Dunne R.L."/>
            <person name="Upcroft J.A."/>
            <person name="Upcroft P."/>
            <person name="White O."/>
            <person name="Salzberg S.L."/>
            <person name="Tang P."/>
            <person name="Chiu C.-H."/>
            <person name="Lee Y.-S."/>
            <person name="Embley T.M."/>
            <person name="Coombs G.H."/>
            <person name="Mottram J.C."/>
            <person name="Tachezy J."/>
            <person name="Fraser-Liggett C.M."/>
            <person name="Johnson P.J."/>
        </authorList>
    </citation>
    <scope>NUCLEOTIDE SEQUENCE [LARGE SCALE GENOMIC DNA]</scope>
    <source>
        <strain evidence="2">G3</strain>
    </source>
</reference>
<reference evidence="2" key="1">
    <citation type="submission" date="2006-10" db="EMBL/GenBank/DDBJ databases">
        <authorList>
            <person name="Amadeo P."/>
            <person name="Zhao Q."/>
            <person name="Wortman J."/>
            <person name="Fraser-Liggett C."/>
            <person name="Carlton J."/>
        </authorList>
    </citation>
    <scope>NUCLEOTIDE SEQUENCE</scope>
    <source>
        <strain evidence="2">G3</strain>
    </source>
</reference>
<feature type="repeat" description="ANK" evidence="1">
    <location>
        <begin position="15"/>
        <end position="47"/>
    </location>
</feature>
<evidence type="ECO:0000313" key="2">
    <source>
        <dbReference type="EMBL" id="EAX96059.1"/>
    </source>
</evidence>
<dbReference type="OrthoDB" id="194358at2759"/>
<organism evidence="2 3">
    <name type="scientific">Trichomonas vaginalis (strain ATCC PRA-98 / G3)</name>
    <dbReference type="NCBI Taxonomy" id="412133"/>
    <lineage>
        <taxon>Eukaryota</taxon>
        <taxon>Metamonada</taxon>
        <taxon>Parabasalia</taxon>
        <taxon>Trichomonadida</taxon>
        <taxon>Trichomonadidae</taxon>
        <taxon>Trichomonas</taxon>
    </lineage>
</organism>
<dbReference type="InParanoid" id="A2FGB3"/>
<name>A2FGB3_TRIV3</name>
<dbReference type="InterPro" id="IPR036770">
    <property type="entry name" value="Ankyrin_rpt-contain_sf"/>
</dbReference>
<dbReference type="SMART" id="SM00248">
    <property type="entry name" value="ANK"/>
    <property type="match status" value="2"/>
</dbReference>
<dbReference type="PROSITE" id="PS50297">
    <property type="entry name" value="ANK_REP_REGION"/>
    <property type="match status" value="1"/>
</dbReference>
<protein>
    <submittedName>
        <fullName evidence="2">Ankyrin repeat protein, putative</fullName>
    </submittedName>
</protein>
<dbReference type="PANTHER" id="PTHR22677">
    <property type="entry name" value="ANKYRIN REPEAT DOMAIN-CONTAINING PROTEIN 60"/>
    <property type="match status" value="1"/>
</dbReference>
<keyword evidence="3" id="KW-1185">Reference proteome</keyword>
<accession>A2FGB3</accession>
<sequence>MLINRGADLEARDEIGRTPLHLAARENCVESVKILLAHGANIFSRDDDGWCALDYAGSEGNVEILNILTSHSSFINYRDVMLVLMQMMHFF</sequence>
<dbReference type="VEuPathDB" id="TrichDB:TVAGG3_0623080"/>
<dbReference type="OMA" id="RMGHMIL"/>
<dbReference type="Pfam" id="PF12796">
    <property type="entry name" value="Ank_2"/>
    <property type="match status" value="1"/>
</dbReference>
<dbReference type="VEuPathDB" id="TrichDB:TVAG_265480"/>
<dbReference type="AlphaFoldDB" id="A2FGB3"/>
<dbReference type="PANTHER" id="PTHR22677:SF4">
    <property type="entry name" value="USHER SYNDROME TYPE-1G PROTEIN-LIKE PROTEIN"/>
    <property type="match status" value="1"/>
</dbReference>
<dbReference type="SUPFAM" id="SSF48403">
    <property type="entry name" value="Ankyrin repeat"/>
    <property type="match status" value="1"/>
</dbReference>
<dbReference type="Gene3D" id="1.25.40.20">
    <property type="entry name" value="Ankyrin repeat-containing domain"/>
    <property type="match status" value="1"/>
</dbReference>
<dbReference type="PROSITE" id="PS50088">
    <property type="entry name" value="ANK_REPEAT"/>
    <property type="match status" value="1"/>
</dbReference>
<dbReference type="RefSeq" id="XP_001308989.1">
    <property type="nucleotide sequence ID" value="XM_001308988.1"/>
</dbReference>
<evidence type="ECO:0000256" key="1">
    <source>
        <dbReference type="PROSITE-ProRule" id="PRU00023"/>
    </source>
</evidence>
<dbReference type="EMBL" id="DS113776">
    <property type="protein sequence ID" value="EAX96059.1"/>
    <property type="molecule type" value="Genomic_DNA"/>
</dbReference>
<keyword evidence="1" id="KW-0040">ANK repeat</keyword>
<gene>
    <name evidence="2" type="ORF">TVAG_265480</name>
</gene>
<dbReference type="KEGG" id="tva:4753825"/>
<dbReference type="InterPro" id="IPR039323">
    <property type="entry name" value="ANKRD_45/46/60"/>
</dbReference>
<dbReference type="STRING" id="5722.A2FGB3"/>
<proteinExistence type="predicted"/>
<evidence type="ECO:0000313" key="3">
    <source>
        <dbReference type="Proteomes" id="UP000001542"/>
    </source>
</evidence>
<dbReference type="Proteomes" id="UP000001542">
    <property type="component" value="Unassembled WGS sequence"/>
</dbReference>